<sequence>MNNNFVQIDKKELAHIIGGRNSYDYIDSGKFGYDIGCTIANTKFFKRLRHSNQNICS</sequence>
<dbReference type="Proteomes" id="UP000245607">
    <property type="component" value="Unassembled WGS sequence"/>
</dbReference>
<evidence type="ECO:0000256" key="3">
    <source>
        <dbReference type="ARBA" id="ARBA00009039"/>
    </source>
</evidence>
<gene>
    <name evidence="14" type="ORF">A8C52_10150</name>
    <name evidence="13" type="ORF">B6U56_10160</name>
    <name evidence="11" type="ORF">BHF65_08885</name>
    <name evidence="15" type="ORF">DB362_07510</name>
    <name evidence="12" type="ORF">GKC33_09410</name>
    <name evidence="10" type="ORF">LSJ_2172c</name>
</gene>
<dbReference type="GeneID" id="89466648"/>
<keyword evidence="9" id="KW-0178">Competence</keyword>
<keyword evidence="5" id="KW-0929">Antimicrobial</keyword>
<dbReference type="Proteomes" id="UP000192575">
    <property type="component" value="Unassembled WGS sequence"/>
</dbReference>
<reference evidence="14 19" key="2">
    <citation type="submission" date="2016-05" db="EMBL/GenBank/DDBJ databases">
        <authorList>
            <person name="Lee J.-Y."/>
            <person name="Kim E.B."/>
            <person name="Choi Y.-J."/>
        </authorList>
    </citation>
    <scope>NUCLEOTIDE SEQUENCE [LARGE SCALE GENOMIC DNA]</scope>
    <source>
        <strain evidence="14 19">KLA006</strain>
    </source>
</reference>
<reference evidence="13 18" key="4">
    <citation type="submission" date="2017-03" db="EMBL/GenBank/DDBJ databases">
        <title>Phylogenomics and comparative genomics of Lactobacillus salivarius, a mammalian gut commensal.</title>
        <authorList>
            <person name="Harris H.M."/>
        </authorList>
    </citation>
    <scope>NUCLEOTIDE SEQUENCE [LARGE SCALE GENOMIC DNA]</scope>
    <source>
        <strain evidence="13 18">JCM 1047</strain>
    </source>
</reference>
<evidence type="ECO:0000256" key="9">
    <source>
        <dbReference type="ARBA" id="ARBA00023287"/>
    </source>
</evidence>
<dbReference type="EMBL" id="LXZO01000115">
    <property type="protein sequence ID" value="PAY44890.1"/>
    <property type="molecule type" value="Genomic_DNA"/>
</dbReference>
<evidence type="ECO:0000313" key="18">
    <source>
        <dbReference type="Proteomes" id="UP000192575"/>
    </source>
</evidence>
<evidence type="ECO:0000256" key="2">
    <source>
        <dbReference type="ARBA" id="ARBA00004613"/>
    </source>
</evidence>
<evidence type="ECO:0000313" key="16">
    <source>
        <dbReference type="Proteomes" id="UP000029488"/>
    </source>
</evidence>
<dbReference type="Pfam" id="PF03047">
    <property type="entry name" value="ComC"/>
    <property type="match status" value="1"/>
</dbReference>
<keyword evidence="10" id="KW-0614">Plasmid</keyword>
<accession>A0A089QFP5</accession>
<dbReference type="Proteomes" id="UP000094723">
    <property type="component" value="Plasmid pLS_1"/>
</dbReference>
<dbReference type="Proteomes" id="UP000467635">
    <property type="component" value="Unassembled WGS sequence"/>
</dbReference>
<evidence type="ECO:0000313" key="20">
    <source>
        <dbReference type="Proteomes" id="UP000245607"/>
    </source>
</evidence>
<dbReference type="AlphaFoldDB" id="A0A089QFP5"/>
<evidence type="ECO:0000256" key="4">
    <source>
        <dbReference type="ARBA" id="ARBA00022525"/>
    </source>
</evidence>
<dbReference type="EMBL" id="CP017108">
    <property type="protein sequence ID" value="AOO74387.1"/>
    <property type="molecule type" value="Genomic_DNA"/>
</dbReference>
<keyword evidence="4" id="KW-0964">Secreted</keyword>
<name>A0A089QFP5_9LACO</name>
<dbReference type="EMBL" id="QFAS01000008">
    <property type="protein sequence ID" value="PWG51653.1"/>
    <property type="molecule type" value="Genomic_DNA"/>
</dbReference>
<keyword evidence="8" id="KW-0078">Bacteriocin</keyword>
<keyword evidence="6" id="KW-0044">Antibiotic</keyword>
<dbReference type="InterPro" id="IPR010133">
    <property type="entry name" value="Bacteriocin_signal_seq"/>
</dbReference>
<comment type="subcellular location">
    <subcellularLocation>
        <location evidence="2">Secreted</location>
    </subcellularLocation>
</comment>
<evidence type="ECO:0000313" key="12">
    <source>
        <dbReference type="EMBL" id="MSE08900.1"/>
    </source>
</evidence>
<comment type="similarity">
    <text evidence="3">Belongs to the ComC family.</text>
</comment>
<dbReference type="GO" id="GO:0031640">
    <property type="term" value="P:killing of cells of another organism"/>
    <property type="evidence" value="ECO:0007669"/>
    <property type="project" value="UniProtKB-KW"/>
</dbReference>
<reference evidence="12 21" key="6">
    <citation type="submission" date="2019-11" db="EMBL/GenBank/DDBJ databases">
        <title>Draft Genome Sequence of Plant Growth-Promoting Rhizosphere-Associated Bacteria.</title>
        <authorList>
            <person name="Vasilyev I.Y."/>
            <person name="Radchenko V."/>
            <person name="Ilnitskaya E.V."/>
        </authorList>
    </citation>
    <scope>NUCLEOTIDE SEQUENCE [LARGE SCALE GENOMIC DNA]</scope>
    <source>
        <strain evidence="12 21">VRA_01-1sq_f</strain>
    </source>
</reference>
<evidence type="ECO:0000313" key="15">
    <source>
        <dbReference type="EMBL" id="PWG51653.1"/>
    </source>
</evidence>
<evidence type="ECO:0000256" key="8">
    <source>
        <dbReference type="ARBA" id="ARBA00023048"/>
    </source>
</evidence>
<evidence type="ECO:0000313" key="13">
    <source>
        <dbReference type="EMBL" id="OQQ89152.1"/>
    </source>
</evidence>
<dbReference type="GO" id="GO:0005186">
    <property type="term" value="F:pheromone activity"/>
    <property type="evidence" value="ECO:0007669"/>
    <property type="project" value="InterPro"/>
</dbReference>
<dbReference type="Proteomes" id="UP000029488">
    <property type="component" value="Plasmid pMP1046A"/>
</dbReference>
<reference evidence="11 17" key="3">
    <citation type="submission" date="2016-09" db="EMBL/GenBank/DDBJ databases">
        <title>Complete Genome Sequence of Lactobacillus salivarius Jin.</title>
        <authorList>
            <person name="Jin N."/>
            <person name="Li C."/>
            <person name="Wang M."/>
            <person name="Ren D."/>
            <person name="Di Y."/>
            <person name="Pan R."/>
            <person name="Du S."/>
            <person name="Lu H."/>
            <person name="Li X."/>
            <person name="Tian M."/>
        </authorList>
    </citation>
    <scope>NUCLEOTIDE SEQUENCE [LARGE SCALE GENOMIC DNA]</scope>
    <source>
        <strain evidence="11 17">CICC 23174</strain>
        <plasmid evidence="11">pLS_1</plasmid>
        <plasmid evidence="17">pls_1 sequence</plasmid>
    </source>
</reference>
<evidence type="ECO:0000313" key="14">
    <source>
        <dbReference type="EMBL" id="PAY44890.1"/>
    </source>
</evidence>
<dbReference type="EMBL" id="WKKX01000495">
    <property type="protein sequence ID" value="MSE08900.1"/>
    <property type="molecule type" value="Genomic_DNA"/>
</dbReference>
<dbReference type="InterPro" id="IPR004288">
    <property type="entry name" value="Competence_ComC"/>
</dbReference>
<proteinExistence type="inferred from homology"/>
<evidence type="ECO:0000256" key="1">
    <source>
        <dbReference type="ARBA" id="ARBA00002667"/>
    </source>
</evidence>
<evidence type="ECO:0000256" key="6">
    <source>
        <dbReference type="ARBA" id="ARBA00023022"/>
    </source>
</evidence>
<geneLocation type="plasmid" evidence="11">
    <name>pLS_1</name>
</geneLocation>
<geneLocation type="plasmid" evidence="10 16">
    <name>pMP1046A</name>
</geneLocation>
<evidence type="ECO:0000256" key="5">
    <source>
        <dbReference type="ARBA" id="ARBA00022529"/>
    </source>
</evidence>
<dbReference type="GO" id="GO:0042742">
    <property type="term" value="P:defense response to bacterium"/>
    <property type="evidence" value="ECO:0007669"/>
    <property type="project" value="UniProtKB-KW"/>
</dbReference>
<evidence type="ECO:0000313" key="10">
    <source>
        <dbReference type="EMBL" id="AIR11580.1"/>
    </source>
</evidence>
<evidence type="ECO:0000313" key="19">
    <source>
        <dbReference type="Proteomes" id="UP000218139"/>
    </source>
</evidence>
<dbReference type="GO" id="GO:0005576">
    <property type="term" value="C:extracellular region"/>
    <property type="evidence" value="ECO:0007669"/>
    <property type="project" value="UniProtKB-SubCell"/>
</dbReference>
<dbReference type="EMBL" id="NBEF01000034">
    <property type="protein sequence ID" value="OQQ89152.1"/>
    <property type="molecule type" value="Genomic_DNA"/>
</dbReference>
<dbReference type="KEGG" id="lsj:LSJ_2172c"/>
<dbReference type="NCBIfam" id="TIGR01847">
    <property type="entry name" value="bacteriocin_sig"/>
    <property type="match status" value="1"/>
</dbReference>
<reference evidence="10 16" key="1">
    <citation type="journal article" date="2014" name="BMC Genomics">
        <title>Unusual genome complexity in Lactobacillus salivarius JCM1046.</title>
        <authorList>
            <person name="Raftis E.J."/>
            <person name="Forde B.M."/>
            <person name="Claesson M.J."/>
            <person name="O'Toole P.W."/>
        </authorList>
    </citation>
    <scope>NUCLEOTIDE SEQUENCE [LARGE SCALE GENOMIC DNA]</scope>
    <source>
        <strain evidence="10 16">JCM1046</strain>
        <plasmid evidence="10 16">pMP1046A</plasmid>
    </source>
</reference>
<dbReference type="Proteomes" id="UP000218139">
    <property type="component" value="Unassembled WGS sequence"/>
</dbReference>
<dbReference type="EMBL" id="CP007647">
    <property type="protein sequence ID" value="AIR11580.1"/>
    <property type="molecule type" value="Genomic_DNA"/>
</dbReference>
<evidence type="ECO:0000313" key="17">
    <source>
        <dbReference type="Proteomes" id="UP000094723"/>
    </source>
</evidence>
<organism evidence="10 16">
    <name type="scientific">Ligilactobacillus salivarius</name>
    <dbReference type="NCBI Taxonomy" id="1624"/>
    <lineage>
        <taxon>Bacteria</taxon>
        <taxon>Bacillati</taxon>
        <taxon>Bacillota</taxon>
        <taxon>Bacilli</taxon>
        <taxon>Lactobacillales</taxon>
        <taxon>Lactobacillaceae</taxon>
        <taxon>Ligilactobacillus</taxon>
    </lineage>
</organism>
<keyword evidence="7" id="KW-0588">Pheromone</keyword>
<protein>
    <submittedName>
        <fullName evidence="11 12">Bacteriocin</fullName>
    </submittedName>
    <submittedName>
        <fullName evidence="10">Nonfunctional salvaricin B</fullName>
    </submittedName>
</protein>
<evidence type="ECO:0000256" key="7">
    <source>
        <dbReference type="ARBA" id="ARBA00023044"/>
    </source>
</evidence>
<evidence type="ECO:0000313" key="11">
    <source>
        <dbReference type="EMBL" id="AOO74387.1"/>
    </source>
</evidence>
<evidence type="ECO:0000313" key="21">
    <source>
        <dbReference type="Proteomes" id="UP000467635"/>
    </source>
</evidence>
<reference evidence="15 20" key="5">
    <citation type="submission" date="2018-05" db="EMBL/GenBank/DDBJ databases">
        <title>Lactobacillus salivarius genome sequencing and assembly.</title>
        <authorList>
            <person name="Audisio C."/>
            <person name="Albarracin L."/>
            <person name="Torres M.J."/>
            <person name="Hebert E.M."/>
            <person name="Saavedra L."/>
        </authorList>
    </citation>
    <scope>NUCLEOTIDE SEQUENCE [LARGE SCALE GENOMIC DNA]</scope>
    <source>
        <strain evidence="15 20">A3iob</strain>
    </source>
</reference>
<comment type="function">
    <text evidence="1">Acts as a pheromone, induces cells to develop competence for genetic transformation.</text>
</comment>
<dbReference type="RefSeq" id="WP_034983607.1">
    <property type="nucleotide sequence ID" value="NZ_CP007647.1"/>
</dbReference>
<geneLocation type="plasmid" evidence="17">
    <name>pls_1 sequence</name>
</geneLocation>